<dbReference type="InterPro" id="IPR039903">
    <property type="entry name" value="Zswim2"/>
</dbReference>
<dbReference type="InterPro" id="IPR011011">
    <property type="entry name" value="Znf_FYVE_PHD"/>
</dbReference>
<feature type="compositionally biased region" description="Low complexity" evidence="2">
    <location>
        <begin position="159"/>
        <end position="172"/>
    </location>
</feature>
<dbReference type="GO" id="GO:0008270">
    <property type="term" value="F:zinc ion binding"/>
    <property type="evidence" value="ECO:0007669"/>
    <property type="project" value="UniProtKB-KW"/>
</dbReference>
<reference evidence="4" key="1">
    <citation type="submission" date="2023-03" db="EMBL/GenBank/DDBJ databases">
        <authorList>
            <person name="Steffen K."/>
            <person name="Cardenas P."/>
        </authorList>
    </citation>
    <scope>NUCLEOTIDE SEQUENCE</scope>
</reference>
<feature type="compositionally biased region" description="Basic and acidic residues" evidence="2">
    <location>
        <begin position="359"/>
        <end position="384"/>
    </location>
</feature>
<keyword evidence="1" id="KW-0863">Zinc-finger</keyword>
<feature type="region of interest" description="Disordered" evidence="2">
    <location>
        <begin position="338"/>
        <end position="389"/>
    </location>
</feature>
<sequence length="429" mass="46510">CALIGYTRATRCADCQKTLQPRERHVGDISCAQSTEREAAKIREDGAINGVSRIPIKQRPAQPPLHVRHIRTGMGGGEYPGTAAVRRGRSFSINPTISGGGPKPLPGLQTQKRASSTDPQPVPLPSPAPSQSLPLRGPAPSPPLSRPLQPSQPGPPSQIPRSIPPTSSLPPSSVAPRSSQASMYKRAQSVATTSYATVEAARLRLIERATKARLYLLHQIGPNRFLIGGDSLDSRFHVTIGPQSCTCGKPHCIHLLFVMLRVLKVGPGDPLLSAKTLRNYETESLLRDLHARNTQRTTPKKFNKRRFDFSVSKMATSAASMRPHSICKIDDLDEREEDVASVPGGSVAAAAHPDLNGGKVREEGDGECEGERGEEGEGERGDSDKSDEEDICPICLNELDEGEDLIACRRCGNRLHQHCMDICEEYSSH</sequence>
<dbReference type="InterPro" id="IPR013083">
    <property type="entry name" value="Znf_RING/FYVE/PHD"/>
</dbReference>
<feature type="non-terminal residue" evidence="4">
    <location>
        <position position="1"/>
    </location>
</feature>
<dbReference type="PANTHER" id="PTHR21540">
    <property type="entry name" value="RING FINGER AND SWIM DOMAIN-CONTAINING PROTEIN 2"/>
    <property type="match status" value="1"/>
</dbReference>
<name>A0AA35U341_GEOBA</name>
<feature type="compositionally biased region" description="Low complexity" evidence="2">
    <location>
        <begin position="340"/>
        <end position="351"/>
    </location>
</feature>
<organism evidence="4 5">
    <name type="scientific">Geodia barretti</name>
    <name type="common">Barrett's horny sponge</name>
    <dbReference type="NCBI Taxonomy" id="519541"/>
    <lineage>
        <taxon>Eukaryota</taxon>
        <taxon>Metazoa</taxon>
        <taxon>Porifera</taxon>
        <taxon>Demospongiae</taxon>
        <taxon>Heteroscleromorpha</taxon>
        <taxon>Tetractinellida</taxon>
        <taxon>Astrophorina</taxon>
        <taxon>Geodiidae</taxon>
        <taxon>Geodia</taxon>
    </lineage>
</organism>
<keyword evidence="4" id="KW-0418">Kinase</keyword>
<dbReference type="Gene3D" id="3.30.40.10">
    <property type="entry name" value="Zinc/RING finger domain, C3HC4 (zinc finger)"/>
    <property type="match status" value="1"/>
</dbReference>
<evidence type="ECO:0000313" key="5">
    <source>
        <dbReference type="Proteomes" id="UP001174909"/>
    </source>
</evidence>
<dbReference type="AlphaFoldDB" id="A0AA35U341"/>
<evidence type="ECO:0000256" key="1">
    <source>
        <dbReference type="PROSITE-ProRule" id="PRU00325"/>
    </source>
</evidence>
<evidence type="ECO:0000256" key="2">
    <source>
        <dbReference type="SAM" id="MobiDB-lite"/>
    </source>
</evidence>
<proteinExistence type="predicted"/>
<gene>
    <name evidence="4" type="ORF">GBAR_LOCUS31482</name>
</gene>
<dbReference type="SUPFAM" id="SSF57903">
    <property type="entry name" value="FYVE/PHD zinc finger"/>
    <property type="match status" value="1"/>
</dbReference>
<protein>
    <submittedName>
        <fullName evidence="4">Mitogen-activated protein kinase kinase kinase 1</fullName>
    </submittedName>
</protein>
<dbReference type="GO" id="GO:0061630">
    <property type="term" value="F:ubiquitin protein ligase activity"/>
    <property type="evidence" value="ECO:0007669"/>
    <property type="project" value="InterPro"/>
</dbReference>
<feature type="domain" description="SWIM-type" evidence="3">
    <location>
        <begin position="236"/>
        <end position="263"/>
    </location>
</feature>
<feature type="region of interest" description="Disordered" evidence="2">
    <location>
        <begin position="91"/>
        <end position="181"/>
    </location>
</feature>
<evidence type="ECO:0000313" key="4">
    <source>
        <dbReference type="EMBL" id="CAI8057817.1"/>
    </source>
</evidence>
<dbReference type="GO" id="GO:0016301">
    <property type="term" value="F:kinase activity"/>
    <property type="evidence" value="ECO:0007669"/>
    <property type="project" value="UniProtKB-KW"/>
</dbReference>
<comment type="caution">
    <text evidence="4">The sequence shown here is derived from an EMBL/GenBank/DDBJ whole genome shotgun (WGS) entry which is preliminary data.</text>
</comment>
<accession>A0AA35U341</accession>
<dbReference type="Proteomes" id="UP001174909">
    <property type="component" value="Unassembled WGS sequence"/>
</dbReference>
<keyword evidence="1" id="KW-0862">Zinc</keyword>
<keyword evidence="1" id="KW-0479">Metal-binding</keyword>
<feature type="compositionally biased region" description="Pro residues" evidence="2">
    <location>
        <begin position="137"/>
        <end position="158"/>
    </location>
</feature>
<feature type="compositionally biased region" description="Polar residues" evidence="2">
    <location>
        <begin position="108"/>
        <end position="118"/>
    </location>
</feature>
<dbReference type="InterPro" id="IPR007527">
    <property type="entry name" value="Znf_SWIM"/>
</dbReference>
<evidence type="ECO:0000259" key="3">
    <source>
        <dbReference type="PROSITE" id="PS50966"/>
    </source>
</evidence>
<dbReference type="EMBL" id="CASHTH010004479">
    <property type="protein sequence ID" value="CAI8057817.1"/>
    <property type="molecule type" value="Genomic_DNA"/>
</dbReference>
<keyword evidence="4" id="KW-0808">Transferase</keyword>
<keyword evidence="5" id="KW-1185">Reference proteome</keyword>
<dbReference type="PROSITE" id="PS50966">
    <property type="entry name" value="ZF_SWIM"/>
    <property type="match status" value="1"/>
</dbReference>